<dbReference type="STRING" id="1385513.N780_07320"/>
<dbReference type="Pfam" id="PF14120">
    <property type="entry name" value="YhzD"/>
    <property type="match status" value="1"/>
</dbReference>
<sequence>MEAYILTVFAPDGTQLLEETFEAQDDQDAKKIGQNLLEDNGYSENTHRCVSPDGRMVLFHR</sequence>
<protein>
    <recommendedName>
        <fullName evidence="3">YhzD-like protein</fullName>
    </recommendedName>
</protein>
<comment type="caution">
    <text evidence="1">The sequence shown here is derived from an EMBL/GenBank/DDBJ whole genome shotgun (WGS) entry which is preliminary data.</text>
</comment>
<dbReference type="EMBL" id="AVBG01000017">
    <property type="protein sequence ID" value="KGP90029.1"/>
    <property type="molecule type" value="Genomic_DNA"/>
</dbReference>
<dbReference type="InterPro" id="IPR025544">
    <property type="entry name" value="YhzD"/>
</dbReference>
<keyword evidence="2" id="KW-1185">Reference proteome</keyword>
<dbReference type="eggNOG" id="ENOG5032ZBV">
    <property type="taxonomic scope" value="Bacteria"/>
</dbReference>
<accession>A0A0A2UPZ9</accession>
<name>A0A0A2UPZ9_9BACI</name>
<dbReference type="Proteomes" id="UP000030153">
    <property type="component" value="Unassembled WGS sequence"/>
</dbReference>
<dbReference type="RefSeq" id="WP_036786819.1">
    <property type="nucleotide sequence ID" value="NZ_AVBG01000017.1"/>
</dbReference>
<gene>
    <name evidence="1" type="ORF">N780_07320</name>
</gene>
<evidence type="ECO:0000313" key="2">
    <source>
        <dbReference type="Proteomes" id="UP000030153"/>
    </source>
</evidence>
<dbReference type="OrthoDB" id="2355652at2"/>
<evidence type="ECO:0008006" key="3">
    <source>
        <dbReference type="Google" id="ProtNLM"/>
    </source>
</evidence>
<proteinExistence type="predicted"/>
<organism evidence="1 2">
    <name type="scientific">Pontibacillus chungwhensis BH030062</name>
    <dbReference type="NCBI Taxonomy" id="1385513"/>
    <lineage>
        <taxon>Bacteria</taxon>
        <taxon>Bacillati</taxon>
        <taxon>Bacillota</taxon>
        <taxon>Bacilli</taxon>
        <taxon>Bacillales</taxon>
        <taxon>Bacillaceae</taxon>
        <taxon>Pontibacillus</taxon>
    </lineage>
</organism>
<dbReference type="AlphaFoldDB" id="A0A0A2UPZ9"/>
<reference evidence="1 2" key="1">
    <citation type="submission" date="2013-08" db="EMBL/GenBank/DDBJ databases">
        <title>Genome of Pontibacillus chungwhensis.</title>
        <authorList>
            <person name="Wang Q."/>
            <person name="Wang G."/>
        </authorList>
    </citation>
    <scope>NUCLEOTIDE SEQUENCE [LARGE SCALE GENOMIC DNA]</scope>
    <source>
        <strain evidence="1 2">BH030062</strain>
    </source>
</reference>
<evidence type="ECO:0000313" key="1">
    <source>
        <dbReference type="EMBL" id="KGP90029.1"/>
    </source>
</evidence>